<proteinExistence type="inferred from homology"/>
<feature type="transmembrane region" description="Helical" evidence="7">
    <location>
        <begin position="7"/>
        <end position="23"/>
    </location>
</feature>
<dbReference type="InterPro" id="IPR050925">
    <property type="entry name" value="Rhomboid_protease_S54"/>
</dbReference>
<evidence type="ECO:0000259" key="8">
    <source>
        <dbReference type="Pfam" id="PF01694"/>
    </source>
</evidence>
<dbReference type="Proteomes" id="UP000177515">
    <property type="component" value="Chromosome 2"/>
</dbReference>
<keyword evidence="4" id="KW-0378">Hydrolase</keyword>
<evidence type="ECO:0000313" key="10">
    <source>
        <dbReference type="Proteomes" id="UP000177515"/>
    </source>
</evidence>
<feature type="transmembrane region" description="Helical" evidence="7">
    <location>
        <begin position="266"/>
        <end position="287"/>
    </location>
</feature>
<dbReference type="EMBL" id="CP017755">
    <property type="protein sequence ID" value="AOZ10850.1"/>
    <property type="molecule type" value="Genomic_DNA"/>
</dbReference>
<evidence type="ECO:0000313" key="9">
    <source>
        <dbReference type="EMBL" id="AOZ10850.1"/>
    </source>
</evidence>
<evidence type="ECO:0000256" key="2">
    <source>
        <dbReference type="ARBA" id="ARBA00009045"/>
    </source>
</evidence>
<protein>
    <recommendedName>
        <fullName evidence="8">Peptidase S54 rhomboid domain-containing protein</fullName>
    </recommendedName>
</protein>
<keyword evidence="5 7" id="KW-1133">Transmembrane helix</keyword>
<dbReference type="Pfam" id="PF01694">
    <property type="entry name" value="Rhomboid"/>
    <property type="match status" value="1"/>
</dbReference>
<evidence type="ECO:0000256" key="6">
    <source>
        <dbReference type="ARBA" id="ARBA00023136"/>
    </source>
</evidence>
<feature type="transmembrane region" description="Helical" evidence="7">
    <location>
        <begin position="378"/>
        <end position="400"/>
    </location>
</feature>
<keyword evidence="3 7" id="KW-0812">Transmembrane</keyword>
<dbReference type="InterPro" id="IPR022764">
    <property type="entry name" value="Peptidase_S54_rhomboid_dom"/>
</dbReference>
<feature type="transmembrane region" description="Helical" evidence="7">
    <location>
        <begin position="293"/>
        <end position="313"/>
    </location>
</feature>
<reference evidence="9 10" key="1">
    <citation type="submission" date="2016-10" db="EMBL/GenBank/DDBJ databases">
        <title>Complete genome sequences of three Cupriavidus strains isolated from various Malaysian environments.</title>
        <authorList>
            <person name="Abdullah A.A.-A."/>
            <person name="Shafie N.A.H."/>
            <person name="Lau N.S."/>
        </authorList>
    </citation>
    <scope>NUCLEOTIDE SEQUENCE [LARGE SCALE GENOMIC DNA]</scope>
    <source>
        <strain evidence="9 10">USMAA1020</strain>
    </source>
</reference>
<dbReference type="InterPro" id="IPR035952">
    <property type="entry name" value="Rhomboid-like_sf"/>
</dbReference>
<dbReference type="PANTHER" id="PTHR43731">
    <property type="entry name" value="RHOMBOID PROTEASE"/>
    <property type="match status" value="1"/>
</dbReference>
<evidence type="ECO:0000256" key="3">
    <source>
        <dbReference type="ARBA" id="ARBA00022692"/>
    </source>
</evidence>
<evidence type="ECO:0000256" key="4">
    <source>
        <dbReference type="ARBA" id="ARBA00022801"/>
    </source>
</evidence>
<feature type="transmembrane region" description="Helical" evidence="7">
    <location>
        <begin position="29"/>
        <end position="48"/>
    </location>
</feature>
<evidence type="ECO:0000256" key="7">
    <source>
        <dbReference type="SAM" id="Phobius"/>
    </source>
</evidence>
<name>A0ABM6FFZ4_9BURK</name>
<feature type="domain" description="Peptidase S54 rhomboid" evidence="8">
    <location>
        <begin position="226"/>
        <end position="365"/>
    </location>
</feature>
<feature type="transmembrane region" description="Helical" evidence="7">
    <location>
        <begin position="348"/>
        <end position="366"/>
    </location>
</feature>
<dbReference type="Gene3D" id="1.20.1540.10">
    <property type="entry name" value="Rhomboid-like"/>
    <property type="match status" value="1"/>
</dbReference>
<sequence length="544" mass="58823">MRTNRLTLRLTFTALLLLLVLKLRGHPQLLAPLAGVILSILLYAELAMRRQLGKGKPLVTLDSESIASPRFQGKSQRVDWGEIDQVTVRMRRGGAFLELQLKPDAGTAGSGILPWSQPCAGRVALPLAAFDNADRERLLDAIHCRLDATGQMPVVARIRTNQFAAERQFAEKLHALSPRPWMTRALIAANVVIWLLSLRSGGGIAQTPASTLFALGGNAASAVQQGEWWRLLSAIFLHASLMHVTMNMLGLYTAGVTVERIYGARAYLLIYLASGLLGSALSLHFAAQHVVSVGASGAVFGVTGAMLVAVGKNREQIPETLSKRLIVQLAVFIAYALLQGFSRQGIDNAAHIGGLIGGSALAWLLPARLDMSRYQRTAAVSLLAGLALGTLSIAALAMLAPKAALDQRAALASEDHMKHGLLEFVRILKSVQADEQALRAGTLSTKAIAERERNQYIPALRQIDTELSGVKLRPGDPRQPLVADITRGTELMIEAMSLDAANDSGNRQPKPADQAHLASLRAQLREIGEQIRQETAEIRKRARR</sequence>
<evidence type="ECO:0000256" key="5">
    <source>
        <dbReference type="ARBA" id="ARBA00022989"/>
    </source>
</evidence>
<dbReference type="SUPFAM" id="SSF144091">
    <property type="entry name" value="Rhomboid-like"/>
    <property type="match status" value="1"/>
</dbReference>
<feature type="transmembrane region" description="Helical" evidence="7">
    <location>
        <begin position="231"/>
        <end position="254"/>
    </location>
</feature>
<keyword evidence="10" id="KW-1185">Reference proteome</keyword>
<accession>A0ABM6FFZ4</accession>
<feature type="transmembrane region" description="Helical" evidence="7">
    <location>
        <begin position="325"/>
        <end position="342"/>
    </location>
</feature>
<evidence type="ECO:0000256" key="1">
    <source>
        <dbReference type="ARBA" id="ARBA00004141"/>
    </source>
</evidence>
<comment type="subcellular location">
    <subcellularLocation>
        <location evidence="1">Membrane</location>
        <topology evidence="1">Multi-pass membrane protein</topology>
    </subcellularLocation>
</comment>
<organism evidence="9 10">
    <name type="scientific">Cupriavidus malaysiensis</name>
    <dbReference type="NCBI Taxonomy" id="367825"/>
    <lineage>
        <taxon>Bacteria</taxon>
        <taxon>Pseudomonadati</taxon>
        <taxon>Pseudomonadota</taxon>
        <taxon>Betaproteobacteria</taxon>
        <taxon>Burkholderiales</taxon>
        <taxon>Burkholderiaceae</taxon>
        <taxon>Cupriavidus</taxon>
    </lineage>
</organism>
<gene>
    <name evidence="9" type="ORF">BKK80_27145</name>
</gene>
<dbReference type="PANTHER" id="PTHR43731:SF14">
    <property type="entry name" value="PRESENILIN-ASSOCIATED RHOMBOID-LIKE PROTEIN, MITOCHONDRIAL"/>
    <property type="match status" value="1"/>
</dbReference>
<comment type="similarity">
    <text evidence="2">Belongs to the peptidase S54 family.</text>
</comment>
<keyword evidence="6 7" id="KW-0472">Membrane</keyword>